<name>A0AAD7WSX7_9TELE</name>
<comment type="caution">
    <text evidence="2">The sequence shown here is derived from an EMBL/GenBank/DDBJ whole genome shotgun (WGS) entry which is preliminary data.</text>
</comment>
<feature type="region of interest" description="Disordered" evidence="1">
    <location>
        <begin position="1"/>
        <end position="33"/>
    </location>
</feature>
<proteinExistence type="predicted"/>
<feature type="compositionally biased region" description="Basic residues" evidence="1">
    <location>
        <begin position="19"/>
        <end position="33"/>
    </location>
</feature>
<dbReference type="Proteomes" id="UP001221898">
    <property type="component" value="Unassembled WGS sequence"/>
</dbReference>
<sequence length="73" mass="7752">MPPLVTAAAEGEGTLCSSPRHRKRPRRAASRSVRMKFQREVLASGGPSDLNVERTAGGFSGASRAAAYQEHNG</sequence>
<keyword evidence="3" id="KW-1185">Reference proteome</keyword>
<organism evidence="2 3">
    <name type="scientific">Aldrovandia affinis</name>
    <dbReference type="NCBI Taxonomy" id="143900"/>
    <lineage>
        <taxon>Eukaryota</taxon>
        <taxon>Metazoa</taxon>
        <taxon>Chordata</taxon>
        <taxon>Craniata</taxon>
        <taxon>Vertebrata</taxon>
        <taxon>Euteleostomi</taxon>
        <taxon>Actinopterygii</taxon>
        <taxon>Neopterygii</taxon>
        <taxon>Teleostei</taxon>
        <taxon>Notacanthiformes</taxon>
        <taxon>Halosauridae</taxon>
        <taxon>Aldrovandia</taxon>
    </lineage>
</organism>
<protein>
    <submittedName>
        <fullName evidence="2">Uncharacterized protein</fullName>
    </submittedName>
</protein>
<evidence type="ECO:0000313" key="3">
    <source>
        <dbReference type="Proteomes" id="UP001221898"/>
    </source>
</evidence>
<dbReference type="EMBL" id="JAINUG010000035">
    <property type="protein sequence ID" value="KAJ8408266.1"/>
    <property type="molecule type" value="Genomic_DNA"/>
</dbReference>
<dbReference type="AlphaFoldDB" id="A0AAD7WSX7"/>
<evidence type="ECO:0000313" key="2">
    <source>
        <dbReference type="EMBL" id="KAJ8408266.1"/>
    </source>
</evidence>
<accession>A0AAD7WSX7</accession>
<reference evidence="2" key="1">
    <citation type="journal article" date="2023" name="Science">
        <title>Genome structures resolve the early diversification of teleost fishes.</title>
        <authorList>
            <person name="Parey E."/>
            <person name="Louis A."/>
            <person name="Montfort J."/>
            <person name="Bouchez O."/>
            <person name="Roques C."/>
            <person name="Iampietro C."/>
            <person name="Lluch J."/>
            <person name="Castinel A."/>
            <person name="Donnadieu C."/>
            <person name="Desvignes T."/>
            <person name="Floi Bucao C."/>
            <person name="Jouanno E."/>
            <person name="Wen M."/>
            <person name="Mejri S."/>
            <person name="Dirks R."/>
            <person name="Jansen H."/>
            <person name="Henkel C."/>
            <person name="Chen W.J."/>
            <person name="Zahm M."/>
            <person name="Cabau C."/>
            <person name="Klopp C."/>
            <person name="Thompson A.W."/>
            <person name="Robinson-Rechavi M."/>
            <person name="Braasch I."/>
            <person name="Lecointre G."/>
            <person name="Bobe J."/>
            <person name="Postlethwait J.H."/>
            <person name="Berthelot C."/>
            <person name="Roest Crollius H."/>
            <person name="Guiguen Y."/>
        </authorList>
    </citation>
    <scope>NUCLEOTIDE SEQUENCE</scope>
    <source>
        <strain evidence="2">NC1722</strain>
    </source>
</reference>
<evidence type="ECO:0000256" key="1">
    <source>
        <dbReference type="SAM" id="MobiDB-lite"/>
    </source>
</evidence>
<gene>
    <name evidence="2" type="ORF">AAFF_G00256800</name>
</gene>